<dbReference type="GO" id="GO:0043025">
    <property type="term" value="C:neuronal cell body"/>
    <property type="evidence" value="ECO:0007669"/>
    <property type="project" value="TreeGrafter"/>
</dbReference>
<evidence type="ECO:0000256" key="3">
    <source>
        <dbReference type="ARBA" id="ARBA00022490"/>
    </source>
</evidence>
<dbReference type="PRINTS" id="PR01211">
    <property type="entry name" value="SYNUCLEIN"/>
</dbReference>
<evidence type="ECO:0000313" key="7">
    <source>
        <dbReference type="Proteomes" id="UP000700334"/>
    </source>
</evidence>
<evidence type="ECO:0000256" key="5">
    <source>
        <dbReference type="RuleBase" id="RU361225"/>
    </source>
</evidence>
<dbReference type="GO" id="GO:1903136">
    <property type="term" value="F:cuprous ion binding"/>
    <property type="evidence" value="ECO:0007669"/>
    <property type="project" value="TreeGrafter"/>
</dbReference>
<sequence length="200" mass="21449">MDVFMKGLSMAKEGVVAAAEKTKQGVTEAAEKTKEGVLYVGGRGVELQRRGVSESLEGSKTREGVVQGVASVAEKTKEQASHLGGAVFSGAGNIAAATGLVKKEEFPTDLKPEEVAQEAAEEPLIEPMMEPEGESYEEPPQVRGIRAGWCFRHSRRLLPCRVSGPGPSPSVSNPVIFCSSPLHPPIPLMQEEYQEYEPEA</sequence>
<dbReference type="PANTHER" id="PTHR13820:SF4">
    <property type="entry name" value="BETA-SYNUCLEIN"/>
    <property type="match status" value="1"/>
</dbReference>
<dbReference type="GO" id="GO:0050808">
    <property type="term" value="P:synapse organization"/>
    <property type="evidence" value="ECO:0007669"/>
    <property type="project" value="TreeGrafter"/>
</dbReference>
<keyword evidence="3" id="KW-0963">Cytoplasm</keyword>
<dbReference type="Gene3D" id="1.10.287.700">
    <property type="entry name" value="Helix hairpin bin"/>
    <property type="match status" value="1"/>
</dbReference>
<protein>
    <recommendedName>
        <fullName evidence="5">Beta-synuclein</fullName>
    </recommendedName>
</protein>
<dbReference type="AlphaFoldDB" id="A0A8J6A9M0"/>
<comment type="subcellular location">
    <subcellularLocation>
        <location evidence="1">Cytoplasm</location>
    </subcellularLocation>
</comment>
<evidence type="ECO:0000313" key="6">
    <source>
        <dbReference type="EMBL" id="KAG8513115.1"/>
    </source>
</evidence>
<proteinExistence type="inferred from homology"/>
<evidence type="ECO:0000256" key="2">
    <source>
        <dbReference type="ARBA" id="ARBA00009147"/>
    </source>
</evidence>
<reference evidence="6" key="1">
    <citation type="journal article" date="2021" name="Evol. Appl.">
        <title>The genome of the Pyrenean desman and the effects of bottlenecks and inbreeding on the genomic landscape of an endangered species.</title>
        <authorList>
            <person name="Escoda L."/>
            <person name="Castresana J."/>
        </authorList>
    </citation>
    <scope>NUCLEOTIDE SEQUENCE</scope>
    <source>
        <strain evidence="6">IBE-C5619</strain>
    </source>
</reference>
<evidence type="ECO:0000256" key="4">
    <source>
        <dbReference type="ARBA" id="ARBA00022737"/>
    </source>
</evidence>
<dbReference type="EMBL" id="JAGFMF010011777">
    <property type="protein sequence ID" value="KAG8513115.1"/>
    <property type="molecule type" value="Genomic_DNA"/>
</dbReference>
<dbReference type="GO" id="GO:0007268">
    <property type="term" value="P:chemical synaptic transmission"/>
    <property type="evidence" value="ECO:0007669"/>
    <property type="project" value="TreeGrafter"/>
</dbReference>
<dbReference type="FunFam" id="1.10.287.700:FF:000001">
    <property type="entry name" value="Alpha-synuclein"/>
    <property type="match status" value="1"/>
</dbReference>
<dbReference type="InterPro" id="IPR002461">
    <property type="entry name" value="Synuclein_beta"/>
</dbReference>
<dbReference type="InterPro" id="IPR001058">
    <property type="entry name" value="Synuclein"/>
</dbReference>
<dbReference type="PRINTS" id="PR01213">
    <property type="entry name" value="BSYNUCLEIN"/>
</dbReference>
<evidence type="ECO:0000256" key="1">
    <source>
        <dbReference type="ARBA" id="ARBA00004496"/>
    </source>
</evidence>
<comment type="similarity">
    <text evidence="2 5">Belongs to the synuclein family.</text>
</comment>
<dbReference type="OrthoDB" id="9944634at2759"/>
<accession>A0A8J6A9M0</accession>
<dbReference type="GO" id="GO:0043679">
    <property type="term" value="C:axon terminus"/>
    <property type="evidence" value="ECO:0007669"/>
    <property type="project" value="TreeGrafter"/>
</dbReference>
<dbReference type="Pfam" id="PF01387">
    <property type="entry name" value="Synuclein"/>
    <property type="match status" value="1"/>
</dbReference>
<dbReference type="Proteomes" id="UP000700334">
    <property type="component" value="Unassembled WGS sequence"/>
</dbReference>
<dbReference type="GO" id="GO:0005737">
    <property type="term" value="C:cytoplasm"/>
    <property type="evidence" value="ECO:0007669"/>
    <property type="project" value="UniProtKB-SubCell"/>
</dbReference>
<dbReference type="SUPFAM" id="SSF118375">
    <property type="entry name" value="Synuclein"/>
    <property type="match status" value="1"/>
</dbReference>
<keyword evidence="4" id="KW-0677">Repeat</keyword>
<comment type="caution">
    <text evidence="6">The sequence shown here is derived from an EMBL/GenBank/DDBJ whole genome shotgun (WGS) entry which is preliminary data.</text>
</comment>
<organism evidence="6 7">
    <name type="scientific">Galemys pyrenaicus</name>
    <name type="common">Iberian desman</name>
    <name type="synonym">Pyrenean desman</name>
    <dbReference type="NCBI Taxonomy" id="202257"/>
    <lineage>
        <taxon>Eukaryota</taxon>
        <taxon>Metazoa</taxon>
        <taxon>Chordata</taxon>
        <taxon>Craniata</taxon>
        <taxon>Vertebrata</taxon>
        <taxon>Euteleostomi</taxon>
        <taxon>Mammalia</taxon>
        <taxon>Eutheria</taxon>
        <taxon>Laurasiatheria</taxon>
        <taxon>Eulipotyphla</taxon>
        <taxon>Talpidae</taxon>
        <taxon>Galemys</taxon>
    </lineage>
</organism>
<name>A0A8J6A9M0_GALPY</name>
<gene>
    <name evidence="6" type="ORF">J0S82_002563</name>
</gene>
<dbReference type="PANTHER" id="PTHR13820">
    <property type="entry name" value="SYNUCLEIN"/>
    <property type="match status" value="1"/>
</dbReference>
<dbReference type="GO" id="GO:0048488">
    <property type="term" value="P:synaptic vesicle endocytosis"/>
    <property type="evidence" value="ECO:0007669"/>
    <property type="project" value="TreeGrafter"/>
</dbReference>
<keyword evidence="7" id="KW-1185">Reference proteome</keyword>